<protein>
    <recommendedName>
        <fullName evidence="32">Envelope glycoprotein gp160</fullName>
    </recommendedName>
    <alternativeName>
        <fullName evidence="32">Env polyprotein</fullName>
    </alternativeName>
    <component>
        <recommendedName>
            <fullName evidence="32">Surface protein gp120</fullName>
            <shortName evidence="32">SU</shortName>
        </recommendedName>
        <alternativeName>
            <fullName evidence="32">Glycoprotein 120</fullName>
            <shortName evidence="32">gp120</shortName>
        </alternativeName>
    </component>
    <component>
        <recommendedName>
            <fullName evidence="32">Transmembrane protein gp41</fullName>
            <shortName evidence="32">TM</shortName>
        </recommendedName>
        <alternativeName>
            <fullName evidence="32">Glycoprotein 41</fullName>
            <shortName evidence="32">gp41</shortName>
        </alternativeName>
    </component>
</protein>
<comment type="similarity">
    <text evidence="32">Belongs to the HIV-1 env protein family.</text>
</comment>
<comment type="function">
    <text evidence="32">Envelope glycoprotein gp160: Oligomerizes in the host endoplasmic reticulum into predominantly trimers. In a second time, gp160 transits in the host Golgi, where glycosylation is completed. The precursor is then proteolytically cleaved in the trans-Golgi and thereby activated by cellular furin or furin-like proteases to produce gp120 and gp41.</text>
</comment>
<comment type="domain">
    <text evidence="32">Some of the most genetically diverse regions of the viral genome are present in Env. They are called variable regions 1 through 5 (V1 through V5). Coreceptor usage of gp120 is determined mainly by the primary structure of the third variable region (V3) in the outer domain of gp120. The sequence of V3 determines which coreceptor, CCR5 and/or CXCR4 (corresponding to R5/macrophage, X4/T cell and R5X4/T cell and macrophage tropism), is used to trigger the fusion potential of the Env complex, and hence which cells the virus can infect. Binding to CCR5 involves a region adjacent in addition to V3.</text>
</comment>
<dbReference type="Gene3D" id="2.170.40.20">
    <property type="entry name" value="Human immunodeficiency virus 1, Gp160, envelope glycoprotein"/>
    <property type="match status" value="2"/>
</dbReference>
<feature type="region of interest" description="CD4-binding loop" evidence="32">
    <location>
        <begin position="354"/>
        <end position="364"/>
    </location>
</feature>
<keyword evidence="10 32" id="KW-1165">Clathrin-mediated endocytosis of virus by host</keyword>
<dbReference type="GO" id="GO:0039654">
    <property type="term" value="P:fusion of virus membrane with host endosome membrane"/>
    <property type="evidence" value="ECO:0007669"/>
    <property type="project" value="UniProtKB-UniRule"/>
</dbReference>
<evidence type="ECO:0000256" key="19">
    <source>
        <dbReference type="ARBA" id="ARBA00022870"/>
    </source>
</evidence>
<comment type="subunit">
    <text evidence="32">The mature envelope protein (Env) consists of a homotrimer of non-covalently associated gp120-gp41 heterodimers. The resulting complex protrudes from the virus surface as a spike. There seems to be as few as 10 spikes on the average virion. Surface protein gp120 interacts with host CD4, CCR5 and CXCR4. Gp120 also interacts with the C-type lectins CD209/DC-SIGN and CLEC4M/DC-SIGNR (collectively referred to as DC-SIGN(R)). Gp120 and gp41 interact with GalCer. Gp120 interacts with host ITGA4/ITGB7 complex; on CD4+ T-cells, this interaction results in rapid activation of integrin ITGAL/LFA-1, which facilitates efficient cell-to-cell spreading of HIV-1. Gp120 interacts with cell-associated heparan sulfate; this interaction increases virus infectivity on permissive cells and may be involved in infection of CD4- cells.</text>
</comment>
<keyword evidence="29 32" id="KW-0899">Viral immunoevasion</keyword>
<dbReference type="GO" id="GO:0005198">
    <property type="term" value="F:structural molecule activity"/>
    <property type="evidence" value="ECO:0007669"/>
    <property type="project" value="UniProtKB-UniRule"/>
</dbReference>
<evidence type="ECO:0000256" key="27">
    <source>
        <dbReference type="ARBA" id="ARBA00023157"/>
    </source>
</evidence>
<dbReference type="GO" id="GO:0019062">
    <property type="term" value="P:virion attachment to host cell"/>
    <property type="evidence" value="ECO:0007669"/>
    <property type="project" value="UniProtKB-UniRule"/>
</dbReference>
<evidence type="ECO:0000256" key="17">
    <source>
        <dbReference type="ARBA" id="ARBA00022804"/>
    </source>
</evidence>
<evidence type="ECO:0000256" key="13">
    <source>
        <dbReference type="ARBA" id="ARBA00022685"/>
    </source>
</evidence>
<evidence type="ECO:0000256" key="18">
    <source>
        <dbReference type="ARBA" id="ARBA00022844"/>
    </source>
</evidence>
<evidence type="ECO:0000256" key="1">
    <source>
        <dbReference type="ARBA" id="ARBA00004402"/>
    </source>
</evidence>
<comment type="subcellular location">
    <molecule>Transmembrane protein gp41</molecule>
    <subcellularLocation>
        <location evidence="32">Virion membrane</location>
        <topology evidence="32">Single-pass type I membrane protein</topology>
    </subcellularLocation>
    <subcellularLocation>
        <location evidence="32">Host cell membrane</location>
        <topology evidence="32">Single-pass type I membrane protein</topology>
    </subcellularLocation>
    <subcellularLocation>
        <location evidence="32">Host endosome membrane</location>
        <topology evidence="32">Single-pass type I membrane protein</topology>
    </subcellularLocation>
    <text evidence="32">It is probably concentrated at the site of budding and incorporated into the virions possibly by contacts between the cytoplasmic tail of Env and the N-terminus of Gag.</text>
</comment>
<dbReference type="GO" id="GO:0020002">
    <property type="term" value="C:host cell plasma membrane"/>
    <property type="evidence" value="ECO:0007669"/>
    <property type="project" value="UniProtKB-SubCell"/>
</dbReference>
<comment type="PTM">
    <text evidence="32">Palmitoylation of the transmembrane protein and of Env polyprotein (prior to its proteolytic cleavage) is essential for their association with host cell membrane lipid rafts. Palmitoylation is therefore required for envelope trafficking to classical lipid rafts, but not for viral replication.</text>
</comment>
<keyword evidence="22 32" id="KW-1133">Transmembrane helix</keyword>
<feature type="region of interest" description="Immunosuppression" evidence="32">
    <location>
        <begin position="567"/>
        <end position="585"/>
    </location>
</feature>
<comment type="miscellaneous">
    <text evidence="32">Inhibitors targeting HIV-1 viral envelope proteins are used as antiretroviral drugs. Attachment of virions to the cell surface via non-specific interactions and CD4 binding can be blocked by inhibitors that include cyanovirin-N, cyclotriazadisulfonamide analogs, PRO 2000, TNX 355 and PRO 542. In addition, BMS 806 can block CD4-induced conformational changes. Env interactions with the coreceptor molecules can be targeted by CCR5 antagonists including SCH-D, maraviroc (UK 427857) and aplaviroc (GW 873140), and the CXCR4 antagonist AMD 070. Fusion of viral and cellular membranes can be inhibited by peptides such as enfuvirtide and tifuvirtide (T 1249). Resistance to inhibitors associated with mutations in Env are observed. Most of the time, single mutations confer only a modest reduction in drug susceptibility. Combination of several mutations is usually required to develop a high-level drug resistance.</text>
</comment>
<keyword evidence="18 32" id="KW-0946">Virion</keyword>
<evidence type="ECO:0000259" key="35">
    <source>
        <dbReference type="Pfam" id="PF00516"/>
    </source>
</evidence>
<evidence type="ECO:0000256" key="15">
    <source>
        <dbReference type="ARBA" id="ARBA00022703"/>
    </source>
</evidence>
<feature type="transmembrane region" description="Helical" evidence="33">
    <location>
        <begin position="671"/>
        <end position="698"/>
    </location>
</feature>
<evidence type="ECO:0000256" key="23">
    <source>
        <dbReference type="ARBA" id="ARBA00023046"/>
    </source>
</evidence>
<keyword evidence="25 32" id="KW-0472">Membrane</keyword>
<feature type="transmembrane region" description="Helical" evidence="33">
    <location>
        <begin position="504"/>
        <end position="528"/>
    </location>
</feature>
<comment type="PTM">
    <text evidence="32">Specific enzymatic cleavages in vivo yield mature proteins. Envelope glycoproteins are synthesized as a inactive precursor that is heavily N-glycosylated and processed likely by host cell furin in the Golgi to yield the mature SU and TM proteins. The cleavage site between SU and TM requires the minimal sequence [KR]-X-[KR]-R. About 2 of the 9 disulfide bonds of gp41 are reduced by P4HB/PDI, following binding to CD4 receptor.</text>
</comment>
<evidence type="ECO:0000256" key="25">
    <source>
        <dbReference type="ARBA" id="ARBA00023136"/>
    </source>
</evidence>
<evidence type="ECO:0000256" key="3">
    <source>
        <dbReference type="ARBA" id="ARBA00004505"/>
    </source>
</evidence>
<dbReference type="FunFam" id="2.170.40.20:FF:000003">
    <property type="entry name" value="Envelope glycoprotein gp160"/>
    <property type="match status" value="1"/>
</dbReference>
<comment type="PTM">
    <text evidence="32">Highly glycosylated by host. The high number of glycan on the protein is reffered to as 'glycan shield' because it contributes to hide protein sequence from adaptive immune system.</text>
</comment>
<feature type="domain" description="Retroviral envelope protein GP41-like" evidence="36">
    <location>
        <begin position="523"/>
        <end position="713"/>
    </location>
</feature>
<feature type="site" description="Cleavage; by host furin" evidence="32">
    <location>
        <begin position="503"/>
        <end position="504"/>
    </location>
</feature>
<evidence type="ECO:0000256" key="8">
    <source>
        <dbReference type="ARBA" id="ARBA00022510"/>
    </source>
</evidence>
<dbReference type="InterPro" id="IPR000328">
    <property type="entry name" value="GP41-like"/>
</dbReference>
<dbReference type="SUPFAM" id="SSF58069">
    <property type="entry name" value="Virus ectodomain"/>
    <property type="match status" value="1"/>
</dbReference>
<keyword evidence="9 32" id="KW-1032">Host cell membrane</keyword>
<evidence type="ECO:0000256" key="33">
    <source>
        <dbReference type="RuleBase" id="RU363095"/>
    </source>
</evidence>
<keyword evidence="20 32" id="KW-0261">Viral envelope protein</keyword>
<dbReference type="GO" id="GO:0019082">
    <property type="term" value="P:viral protein processing"/>
    <property type="evidence" value="ECO:0007669"/>
    <property type="project" value="UniProtKB-UniRule"/>
</dbReference>
<evidence type="ECO:0000256" key="2">
    <source>
        <dbReference type="ARBA" id="ARBA00004433"/>
    </source>
</evidence>
<dbReference type="FunFam" id="1.10.287.210:FF:000001">
    <property type="entry name" value="Envelope glycoprotein gp160"/>
    <property type="match status" value="1"/>
</dbReference>
<accession>A0A2H4HVR5</accession>
<dbReference type="Gene3D" id="1.10.287.210">
    <property type="match status" value="1"/>
</dbReference>
<organism evidence="37">
    <name type="scientific">Human immunodeficiency virus type 1</name>
    <name type="common">HIV-1</name>
    <dbReference type="NCBI Taxonomy" id="11676"/>
    <lineage>
        <taxon>Viruses</taxon>
        <taxon>Riboviria</taxon>
        <taxon>Pararnavirae</taxon>
        <taxon>Artverviricota</taxon>
        <taxon>Revtraviricetes</taxon>
        <taxon>Ortervirales</taxon>
        <taxon>Retroviridae</taxon>
        <taxon>Orthoretrovirinae</taxon>
        <taxon>Lentivirus</taxon>
        <taxon>Lentivirus humimdef1</taxon>
    </lineage>
</organism>
<organismHost>
    <name type="scientific">Homo sapiens</name>
    <name type="common">Human</name>
    <dbReference type="NCBI Taxonomy" id="9606"/>
</organismHost>
<comment type="miscellaneous">
    <text evidence="32">HIV-1 lineages are divided in three main groups, M (for Major), O (for Outlier), and N (for New, or Non-M, Non-O). The vast majority of strains found worldwide belong to the group M. Group O seems to be endemic to and largely confined to Cameroon and neighboring countries in West Central Africa, where these viruses represent a small minority of HIV-1 strains. The group N is represented by a limited number of isolates from Cameroonian persons. The group M is further subdivided in 9 clades or subtypes (A to D, F to H, J and K).</text>
</comment>
<dbReference type="InterPro" id="IPR000777">
    <property type="entry name" value="HIV1_Gp120"/>
</dbReference>
<comment type="function">
    <text evidence="32">Transmembrane protein gp41: Acts as a class I viral fusion protein. Under the current model, the protein has at least 3 conformational states: pre-fusion native state, pre-hairpin intermediate state, and post-fusion hairpin state. During fusion of viral and target intracellular membranes, the coiled coil regions (heptad repeats) assume a trimer-of-hairpins structure, positioning the fusion peptide in close proximity to the C-terminal region of the ectodomain. The formation of this structure appears to drive apposition and subsequent fusion of viral and target cell membranes. Complete fusion occurs in host cell endosomes and is dynamin-dependent, however some lipid transfer might occur at the plasma membrane. The virus undergoes clathrin-dependent internalization long before endosomal fusion, thus minimizing the surface exposure of conserved viral epitopes during fusion and reducing the efficacy of inhibitors targeting these epitopes. Membranes fusion leads to delivery of the nucleocapsid into the cytoplasm.</text>
</comment>
<evidence type="ECO:0000256" key="12">
    <source>
        <dbReference type="ARBA" id="ARBA00022595"/>
    </source>
</evidence>
<evidence type="ECO:0000256" key="6">
    <source>
        <dbReference type="ARBA" id="ARBA00004650"/>
    </source>
</evidence>
<dbReference type="Pfam" id="PF00516">
    <property type="entry name" value="GP120"/>
    <property type="match status" value="2"/>
</dbReference>
<keyword evidence="15 32" id="KW-0053">Apoptosis</keyword>
<keyword evidence="27 32" id="KW-1015">Disulfide bond</keyword>
<keyword evidence="31 32" id="KW-1160">Virus entry into host cell</keyword>
<name>A0A2H4HVR5_HV1</name>
<evidence type="ECO:0000256" key="34">
    <source>
        <dbReference type="SAM" id="MobiDB-lite"/>
    </source>
</evidence>
<feature type="lipid moiety-binding region" description="S-palmitoyl cysteine; by host" evidence="32">
    <location>
        <position position="757"/>
    </location>
</feature>
<dbReference type="GO" id="GO:0016020">
    <property type="term" value="C:membrane"/>
    <property type="evidence" value="ECO:0007669"/>
    <property type="project" value="UniProtKB-UniRule"/>
</dbReference>
<keyword evidence="30 32" id="KW-0449">Lipoprotein</keyword>
<evidence type="ECO:0000256" key="10">
    <source>
        <dbReference type="ARBA" id="ARBA00022570"/>
    </source>
</evidence>
<evidence type="ECO:0000256" key="9">
    <source>
        <dbReference type="ARBA" id="ARBA00022511"/>
    </source>
</evidence>
<comment type="function">
    <text evidence="32">Surface protein gp120: Attaches the virus to the host lymphoid cell by binding to the primary receptor CD4. This interaction induces a structural rearrangement creating a high affinity binding site for a chemokine coreceptor like CXCR4 and/or CCR5. Acts as a ligand for CD209/DC-SIGN and CLEC4M/DC-SIGNR, which are respectively found on dendritic cells (DCs), and on endothelial cells of liver sinusoids and lymph node sinuses. These interactions allow capture of viral particles at mucosal surfaces by these cells and subsequent transmission to permissive cells. HIV subverts the migration properties of dendritic cells to gain access to CD4+ T-cells in lymph nodes. Virus transmission to permissive T-cells occurs either in trans (without DCs infection, through viral capture and transmission), or in cis (following DCs productive infection, through the usual CD4-gp120 interaction), thereby inducing a robust infection. In trans infection, bound virions remain infectious over days and it is proposed that they are not degraded, but protected in non-lysosomal acidic organelles within the DCs close to the cell membrane thus contributing to the viral infectious potential during DCs' migration from the periphery to the lymphoid tissues. On arrival at lymphoid tissues, intact virions recycle back to DCs' cell surface allowing virus transmission to CD4+ T-cells.</text>
</comment>
<dbReference type="GO" id="GO:0055036">
    <property type="term" value="C:virion membrane"/>
    <property type="evidence" value="ECO:0007669"/>
    <property type="project" value="UniProtKB-SubCell"/>
</dbReference>
<feature type="compositionally biased region" description="Basic and acidic residues" evidence="34">
    <location>
        <begin position="722"/>
        <end position="734"/>
    </location>
</feature>
<evidence type="ECO:0000256" key="29">
    <source>
        <dbReference type="ARBA" id="ARBA00023280"/>
    </source>
</evidence>
<keyword evidence="11 32" id="KW-0945">Host-virus interaction</keyword>
<dbReference type="GO" id="GO:0044175">
    <property type="term" value="C:host cell endosome membrane"/>
    <property type="evidence" value="ECO:0007669"/>
    <property type="project" value="UniProtKB-SubCell"/>
</dbReference>
<keyword evidence="8 32" id="KW-1170">Fusion of virus membrane with host endosomal membrane</keyword>
<dbReference type="Pfam" id="PF00517">
    <property type="entry name" value="GP41"/>
    <property type="match status" value="1"/>
</dbReference>
<keyword evidence="19 32" id="KW-1043">Host membrane</keyword>
<feature type="lipid moiety-binding region" description="S-palmitoyl cysteine; by host" evidence="32">
    <location>
        <position position="837"/>
    </location>
</feature>
<feature type="topological domain" description="Cytoplasmic" evidence="32">
    <location>
        <begin position="699"/>
        <end position="856"/>
    </location>
</feature>
<comment type="caution">
    <text evidence="32 33">Lacks conserved residue(s) required for the propagation of feature annotation.</text>
</comment>
<evidence type="ECO:0000313" key="37">
    <source>
        <dbReference type="EMBL" id="ARR69379.1"/>
    </source>
</evidence>
<evidence type="ECO:0000256" key="28">
    <source>
        <dbReference type="ARBA" id="ARBA00023180"/>
    </source>
</evidence>
<keyword evidence="21 32" id="KW-1164">Virus endocytosis by host</keyword>
<feature type="disulfide bond" evidence="32">
    <location>
        <begin position="53"/>
        <end position="73"/>
    </location>
</feature>
<comment type="subcellular location">
    <molecule>Surface protein gp120</molecule>
    <subcellularLocation>
        <location evidence="32">Virion membrane</location>
        <topology evidence="32">Peripheral membrane protein</topology>
    </subcellularLocation>
    <subcellularLocation>
        <location evidence="32">Host cell membrane</location>
        <topology evidence="32">Peripheral membrane protein</topology>
    </subcellularLocation>
    <subcellularLocation>
        <location evidence="32">Host endosome membrane</location>
        <topology evidence="32">Single-pass type I membrane protein</topology>
    </subcellularLocation>
    <text evidence="32">The surface protein is not anchored to the viral envelope, but associates with the extravirion surface through its binding to TM. It is probably concentrated at the site of budding and incorporated into the virions possibly by contacts between the cytoplasmic tail of Env and the N-terminus of Gag.</text>
</comment>
<feature type="region of interest" description="MPER; binding to GalCer" evidence="32">
    <location>
        <begin position="655"/>
        <end position="676"/>
    </location>
</feature>
<dbReference type="GO" id="GO:0019031">
    <property type="term" value="C:viral envelope"/>
    <property type="evidence" value="ECO:0007669"/>
    <property type="project" value="UniProtKB-KW"/>
</dbReference>
<dbReference type="Gene3D" id="1.20.5.490">
    <property type="entry name" value="Single helix bin"/>
    <property type="match status" value="1"/>
</dbReference>
<dbReference type="GO" id="GO:1903908">
    <property type="term" value="P:positive regulation of plasma membrane raft polarization"/>
    <property type="evidence" value="ECO:0007669"/>
    <property type="project" value="UniProtKB-UniRule"/>
</dbReference>
<evidence type="ECO:0000256" key="16">
    <source>
        <dbReference type="ARBA" id="ARBA00022729"/>
    </source>
</evidence>
<keyword evidence="26 32" id="KW-0564">Palmitate</keyword>
<comment type="subcellular location">
    <subcellularLocation>
        <location evidence="3">Host cell membrane</location>
        <topology evidence="3">Peripheral membrane protein</topology>
    </subcellularLocation>
    <subcellularLocation>
        <location evidence="1">Host cell membrane</location>
        <topology evidence="1">Single-pass type I membrane protein</topology>
    </subcellularLocation>
    <subcellularLocation>
        <location evidence="2">Host endosome membrane</location>
        <topology evidence="2">Peripheral membrane protein</topology>
    </subcellularLocation>
    <subcellularLocation>
        <location evidence="5">Host endosome membrane</location>
        <topology evidence="5">Single-pass type I membrane protein</topology>
    </subcellularLocation>
    <subcellularLocation>
        <location evidence="6">Virion membrane</location>
        <topology evidence="6">Peripheral membrane protein</topology>
    </subcellularLocation>
    <subcellularLocation>
        <location evidence="4">Virion membrane</location>
        <topology evidence="4">Single-pass type I membrane protein</topology>
    </subcellularLocation>
</comment>
<feature type="region of interest" description="Disordered" evidence="34">
    <location>
        <begin position="712"/>
        <end position="734"/>
    </location>
</feature>
<dbReference type="CDD" id="cd09909">
    <property type="entry name" value="HIV-1-like_HR1-HR2"/>
    <property type="match status" value="1"/>
</dbReference>
<comment type="domain">
    <text evidence="32">The CD4-binding region is targeted by the antibody b12.</text>
</comment>
<dbReference type="GO" id="GO:0075512">
    <property type="term" value="P:clathrin-dependent endocytosis of virus by host cell"/>
    <property type="evidence" value="ECO:0007669"/>
    <property type="project" value="UniProtKB-UniRule"/>
</dbReference>
<dbReference type="InterPro" id="IPR036377">
    <property type="entry name" value="Gp120_core_sf"/>
</dbReference>
<evidence type="ECO:0000256" key="20">
    <source>
        <dbReference type="ARBA" id="ARBA00022879"/>
    </source>
</evidence>
<feature type="disulfide bond" evidence="32">
    <location>
        <begin position="210"/>
        <end position="239"/>
    </location>
</feature>
<evidence type="ECO:0000256" key="26">
    <source>
        <dbReference type="ARBA" id="ARBA00023139"/>
    </source>
</evidence>
<evidence type="ECO:0000256" key="30">
    <source>
        <dbReference type="ARBA" id="ARBA00023288"/>
    </source>
</evidence>
<keyword evidence="14 32" id="KW-0812">Transmembrane</keyword>
<feature type="short sequence motif" description="YXXL motif; contains endocytosis signal" evidence="32">
    <location>
        <begin position="705"/>
        <end position="708"/>
    </location>
</feature>
<dbReference type="SUPFAM" id="SSF56502">
    <property type="entry name" value="gp120 core"/>
    <property type="match status" value="2"/>
</dbReference>
<reference evidence="37" key="1">
    <citation type="submission" date="2016-12" db="EMBL/GenBank/DDBJ databases">
        <authorList>
            <person name="Song W.-J."/>
            <person name="Kurnit D.M."/>
        </authorList>
    </citation>
    <scope>NUCLEOTIDE SEQUENCE</scope>
    <source>
        <strain evidence="37">58.10_1</strain>
    </source>
</reference>
<keyword evidence="16 32" id="KW-0732">Signal</keyword>
<evidence type="ECO:0000259" key="36">
    <source>
        <dbReference type="Pfam" id="PF00517"/>
    </source>
</evidence>
<dbReference type="GO" id="GO:0052031">
    <property type="term" value="P:symbiont-mediated perturbation of host defense response"/>
    <property type="evidence" value="ECO:0007669"/>
    <property type="project" value="UniProtKB-UniRule"/>
</dbReference>
<feature type="disulfide bond" evidence="32">
    <location>
        <begin position="591"/>
        <end position="597"/>
    </location>
</feature>
<feature type="chain" id="PRO_5023222959" description="Envelope glycoprotein gp160" evidence="32">
    <location>
        <begin position="32"/>
        <end position="856"/>
    </location>
</feature>
<evidence type="ECO:0000256" key="11">
    <source>
        <dbReference type="ARBA" id="ARBA00022581"/>
    </source>
</evidence>
<proteinExistence type="inferred from homology"/>
<keyword evidence="28 32" id="KW-0325">Glycoprotein</keyword>
<gene>
    <name evidence="32 37" type="primary">env</name>
</gene>
<keyword evidence="23 32" id="KW-1039">Host endosome</keyword>
<evidence type="ECO:0000256" key="24">
    <source>
        <dbReference type="ARBA" id="ARBA00023054"/>
    </source>
</evidence>
<keyword evidence="7 32" id="KW-1168">Fusion of virus membrane with host membrane</keyword>
<keyword evidence="12 32" id="KW-1162">Viral penetration into host cytoplasm</keyword>
<feature type="domain" description="Human immunodeficiency virus 1 envelope glycoprotein Gp120" evidence="35">
    <location>
        <begin position="33"/>
        <end position="134"/>
    </location>
</feature>
<dbReference type="GO" id="GO:0019064">
    <property type="term" value="P:fusion of virus membrane with host plasma membrane"/>
    <property type="evidence" value="ECO:0007669"/>
    <property type="project" value="UniProtKB-UniRule"/>
</dbReference>
<feature type="domain" description="Human immunodeficiency virus 1 envelope glycoprotein Gp120" evidence="35">
    <location>
        <begin position="135"/>
        <end position="503"/>
    </location>
</feature>
<evidence type="ECO:0000256" key="31">
    <source>
        <dbReference type="ARBA" id="ARBA00023296"/>
    </source>
</evidence>
<evidence type="ECO:0000256" key="7">
    <source>
        <dbReference type="ARBA" id="ARBA00022506"/>
    </source>
</evidence>
<keyword evidence="13 32" id="KW-0165">Cleavage on pair of basic residues</keyword>
<dbReference type="HAMAP" id="MF_04083">
    <property type="entry name" value="HIV_ENV"/>
    <property type="match status" value="1"/>
</dbReference>
<sequence length="856" mass="96696">MRVTGIRKNCQHLWRWGIMLLGMLMICSAGKNLWVTVYYGVPIWKDATTTLFCASDAKAYDTEVHNVWATHACVPTDPNPQEIFLKNVTENFNMWKNEMVTQMHEDVISLWDQSLKPCVKLTPLCVTLECKDTNGTEEMKNCSFNATDVVKDRKQTVYALFYKLDIVPLPQKNHNKNSSSGRYRIISCNTSAITQACPKITFDPIPIHYCTPAGYGILKCNDKKFNGTGPCDNVSTVQCTHGIKPVVSTQLLLNGSLAEEDIIIRSENLTNNVKTIIVHLNESVKINCTRPSNNTRKSIRIGPGQAFYATGGIIGNIREAHCNISKDAWNRTLQRVGKKLAGYFPNKTIKFTSSSGGDLEITTHSFNCRGEFFYCNTSSLFNSTYMPTDRYNDTGSNLNSTITIPCKIKQIINLWQEVGRAMYAPPIAGDITCRSNITGLLLVRDGGIEAENVTNGTETFRPGGGDMRNNWRSELYKYKVVEIKPLGVAPTPAKRRVVEREKRAVVGLGAAFLGFLGVAGSTMGAASITLTVQARQLLSGIVQQQSNLLRAIEAQQHLLQLTVWGIKQLQTRVLAIERYLKDQQLLGIWGCSGKLICTTAVPWNSSWSNKSQTEIWDNMTWMQWDREISNYTNIIYELLEESQHQQERNEKELLALDSWKNLWNWFNITNWLWYIKIFIMIVGGLIGLRIIFAVLSIVKRVRQGYSPLLFQTPTPNPGGPDRLGRIEEEGGEQDKDRSIRLVNGFFSLIWDDLRNLCLFSYHRLRDFILVTARVVELLGRNSLRGLQRGWEALKYLGSLVQYWGQELKKSTISLVDTIAIAVAEGTDRIIELVQGLCRAIYNIPRRIRQGFEAALQ</sequence>
<comment type="domain">
    <text evidence="32 33">The 17 amino acids long immunosuppressive region is present in many retroviral envelope proteins. Synthetic peptides derived from this relatively conserved sequence inhibit immune function in vitro and in vivo.</text>
</comment>
<keyword evidence="17 32" id="KW-1161">Viral attachment to host cell</keyword>
<evidence type="ECO:0000256" key="22">
    <source>
        <dbReference type="ARBA" id="ARBA00022989"/>
    </source>
</evidence>
<evidence type="ECO:0000256" key="4">
    <source>
        <dbReference type="ARBA" id="ARBA00004563"/>
    </source>
</evidence>
<dbReference type="GO" id="GO:1903911">
    <property type="term" value="P:positive regulation of receptor clustering"/>
    <property type="evidence" value="ECO:0007669"/>
    <property type="project" value="UniProtKB-UniRule"/>
</dbReference>
<feature type="chain" id="PRO_5023222960" description="Transmembrane protein gp41" evidence="32">
    <location>
        <begin position="504"/>
        <end position="856"/>
    </location>
</feature>
<evidence type="ECO:0000256" key="32">
    <source>
        <dbReference type="HAMAP-Rule" id="MF_04083"/>
    </source>
</evidence>
<feature type="transmembrane region" description="Helical" evidence="33">
    <location>
        <begin position="13"/>
        <end position="35"/>
    </location>
</feature>
<feature type="disulfide bond" evidence="32">
    <location>
        <begin position="220"/>
        <end position="231"/>
    </location>
</feature>
<comment type="domain">
    <text evidence="32">The membrane proximal external region (MPER) present in gp41 is a tryptophan-rich region recognized by the antibodies 2F5, Z13, and 4E10. MPER seems to play a role in fusion.</text>
</comment>
<dbReference type="InterPro" id="IPR037527">
    <property type="entry name" value="Gp160"/>
</dbReference>
<evidence type="ECO:0000256" key="14">
    <source>
        <dbReference type="ARBA" id="ARBA00022692"/>
    </source>
</evidence>
<keyword evidence="24 32" id="KW-0175">Coiled coil</keyword>
<feature type="coiled-coil region" evidence="32">
    <location>
        <begin position="626"/>
        <end position="660"/>
    </location>
</feature>
<comment type="domain">
    <text evidence="32">The YXXL motif is involved in determining the exact site of viral release at the surface of infected mononuclear cells and promotes endocytosis. YXXL and di-leucine endocytosis motifs interact directly or indirectly with the clathrin adapter complexes, opperate independently, and their activities are not additive.</text>
</comment>
<evidence type="ECO:0000256" key="5">
    <source>
        <dbReference type="ARBA" id="ARBA00004578"/>
    </source>
</evidence>
<evidence type="ECO:0000256" key="21">
    <source>
        <dbReference type="ARBA" id="ARBA00022890"/>
    </source>
</evidence>
<dbReference type="EMBL" id="KY346382">
    <property type="protein sequence ID" value="ARR69379.1"/>
    <property type="molecule type" value="Genomic_RNA"/>
</dbReference>